<evidence type="ECO:0000313" key="2">
    <source>
        <dbReference type="Proteomes" id="UP000481043"/>
    </source>
</evidence>
<keyword evidence="2" id="KW-1185">Reference proteome</keyword>
<sequence>MELQENMIFSITEKFIPNFSKAQTLRIIQLNEKTVKIEMDEAKSRGAFPIEQFKGLVRDGSLILSESNSLLSEVAVVASEGTAS</sequence>
<protein>
    <submittedName>
        <fullName evidence="1">Uncharacterized protein</fullName>
    </submittedName>
</protein>
<name>A0A6M0Q8P4_9BACI</name>
<reference evidence="1 2" key="1">
    <citation type="submission" date="2020-02" db="EMBL/GenBank/DDBJ databases">
        <title>Bacillus aquiflavi sp. nov., isolated from yellow water of strong flavor Chinese baijiu in Yibin region of China.</title>
        <authorList>
            <person name="Xie J."/>
        </authorList>
    </citation>
    <scope>NUCLEOTIDE SEQUENCE [LARGE SCALE GENOMIC DNA]</scope>
    <source>
        <strain evidence="1 2">SA4</strain>
    </source>
</reference>
<comment type="caution">
    <text evidence="1">The sequence shown here is derived from an EMBL/GenBank/DDBJ whole genome shotgun (WGS) entry which is preliminary data.</text>
</comment>
<dbReference type="EMBL" id="JAAIWM010000004">
    <property type="protein sequence ID" value="NEY72746.1"/>
    <property type="molecule type" value="Genomic_DNA"/>
</dbReference>
<accession>A0A6M0Q8P4</accession>
<dbReference type="AlphaFoldDB" id="A0A6M0Q8P4"/>
<gene>
    <name evidence="1" type="ORF">G4D63_13495</name>
</gene>
<organism evidence="1 2">
    <name type="scientific">Bacillus mesophilus</name>
    <dbReference type="NCBI Taxonomy" id="1808955"/>
    <lineage>
        <taxon>Bacteria</taxon>
        <taxon>Bacillati</taxon>
        <taxon>Bacillota</taxon>
        <taxon>Bacilli</taxon>
        <taxon>Bacillales</taxon>
        <taxon>Bacillaceae</taxon>
        <taxon>Bacillus</taxon>
    </lineage>
</organism>
<dbReference type="RefSeq" id="WP_163180195.1">
    <property type="nucleotide sequence ID" value="NZ_JAAIWM010000004.1"/>
</dbReference>
<proteinExistence type="predicted"/>
<evidence type="ECO:0000313" key="1">
    <source>
        <dbReference type="EMBL" id="NEY72746.1"/>
    </source>
</evidence>
<dbReference type="Proteomes" id="UP000481043">
    <property type="component" value="Unassembled WGS sequence"/>
</dbReference>